<evidence type="ECO:0000313" key="2">
    <source>
        <dbReference type="EMBL" id="GBM91079.1"/>
    </source>
</evidence>
<dbReference type="Proteomes" id="UP000499080">
    <property type="component" value="Unassembled WGS sequence"/>
</dbReference>
<proteinExistence type="predicted"/>
<evidence type="ECO:0000256" key="1">
    <source>
        <dbReference type="SAM" id="SignalP"/>
    </source>
</evidence>
<dbReference type="OrthoDB" id="6159421at2759"/>
<feature type="chain" id="PRO_5021463553" evidence="1">
    <location>
        <begin position="26"/>
        <end position="114"/>
    </location>
</feature>
<feature type="signal peptide" evidence="1">
    <location>
        <begin position="1"/>
        <end position="25"/>
    </location>
</feature>
<keyword evidence="1" id="KW-0732">Signal</keyword>
<keyword evidence="3" id="KW-1185">Reference proteome</keyword>
<comment type="caution">
    <text evidence="2">The sequence shown here is derived from an EMBL/GenBank/DDBJ whole genome shotgun (WGS) entry which is preliminary data.</text>
</comment>
<protein>
    <submittedName>
        <fullName evidence="2">Uncharacterized protein</fullName>
    </submittedName>
</protein>
<reference evidence="2 3" key="1">
    <citation type="journal article" date="2019" name="Sci. Rep.">
        <title>Orb-weaving spider Araneus ventricosus genome elucidates the spidroin gene catalogue.</title>
        <authorList>
            <person name="Kono N."/>
            <person name="Nakamura H."/>
            <person name="Ohtoshi R."/>
            <person name="Moran D.A.P."/>
            <person name="Shinohara A."/>
            <person name="Yoshida Y."/>
            <person name="Fujiwara M."/>
            <person name="Mori M."/>
            <person name="Tomita M."/>
            <person name="Arakawa K."/>
        </authorList>
    </citation>
    <scope>NUCLEOTIDE SEQUENCE [LARGE SCALE GENOMIC DNA]</scope>
</reference>
<accession>A0A4Y2JNR3</accession>
<evidence type="ECO:0000313" key="3">
    <source>
        <dbReference type="Proteomes" id="UP000499080"/>
    </source>
</evidence>
<organism evidence="2 3">
    <name type="scientific">Araneus ventricosus</name>
    <name type="common">Orbweaver spider</name>
    <name type="synonym">Epeira ventricosa</name>
    <dbReference type="NCBI Taxonomy" id="182803"/>
    <lineage>
        <taxon>Eukaryota</taxon>
        <taxon>Metazoa</taxon>
        <taxon>Ecdysozoa</taxon>
        <taxon>Arthropoda</taxon>
        <taxon>Chelicerata</taxon>
        <taxon>Arachnida</taxon>
        <taxon>Araneae</taxon>
        <taxon>Araneomorphae</taxon>
        <taxon>Entelegynae</taxon>
        <taxon>Araneoidea</taxon>
        <taxon>Araneidae</taxon>
        <taxon>Araneus</taxon>
    </lineage>
</organism>
<feature type="non-terminal residue" evidence="2">
    <location>
        <position position="1"/>
    </location>
</feature>
<sequence>CYCFVQLRIILLKCLLKCLNTYASGRHSTGFCLITCYRWSCDAKDITSYPFRQVYVIPRSKRTAGIATALREKQTRGEDIANAVQKNAYEDNGIDIKIEINEIVSITAEGGARG</sequence>
<gene>
    <name evidence="2" type="ORF">AVEN_135101_1</name>
</gene>
<name>A0A4Y2JNR3_ARAVE</name>
<dbReference type="EMBL" id="BGPR01003672">
    <property type="protein sequence ID" value="GBM91079.1"/>
    <property type="molecule type" value="Genomic_DNA"/>
</dbReference>
<dbReference type="AlphaFoldDB" id="A0A4Y2JNR3"/>